<dbReference type="InParanoid" id="D8Q985"/>
<keyword evidence="2" id="KW-1185">Reference proteome</keyword>
<proteinExistence type="predicted"/>
<dbReference type="AlphaFoldDB" id="D8Q985"/>
<accession>D8Q985</accession>
<dbReference type="OrthoDB" id="2934894at2759"/>
<organism evidence="2">
    <name type="scientific">Schizophyllum commune (strain H4-8 / FGSC 9210)</name>
    <name type="common">Split gill fungus</name>
    <dbReference type="NCBI Taxonomy" id="578458"/>
    <lineage>
        <taxon>Eukaryota</taxon>
        <taxon>Fungi</taxon>
        <taxon>Dikarya</taxon>
        <taxon>Basidiomycota</taxon>
        <taxon>Agaricomycotina</taxon>
        <taxon>Agaricomycetes</taxon>
        <taxon>Agaricomycetidae</taxon>
        <taxon>Agaricales</taxon>
        <taxon>Schizophyllaceae</taxon>
        <taxon>Schizophyllum</taxon>
    </lineage>
</organism>
<sequence>MPSSDKRTSRSFQLTRHRPRCVRFAPNKHQRRRPLTAVYNNQPSNAGLQPQDDDFLMRTMYFPDEDLWATYAAELQEALGERREPSGRLRKLRRFSILVVDLALRKARSCARKLSKDAGPLA</sequence>
<protein>
    <submittedName>
        <fullName evidence="1">Expressed protein</fullName>
    </submittedName>
</protein>
<dbReference type="EMBL" id="GL377308">
    <property type="protein sequence ID" value="EFI95608.1"/>
    <property type="molecule type" value="Genomic_DNA"/>
</dbReference>
<dbReference type="Proteomes" id="UP000007431">
    <property type="component" value="Unassembled WGS sequence"/>
</dbReference>
<name>D8Q985_SCHCM</name>
<gene>
    <name evidence="1" type="ORF">SCHCODRAFT_85533</name>
</gene>
<evidence type="ECO:0000313" key="2">
    <source>
        <dbReference type="Proteomes" id="UP000007431"/>
    </source>
</evidence>
<dbReference type="VEuPathDB" id="FungiDB:SCHCODRAFT_02632063"/>
<evidence type="ECO:0000313" key="1">
    <source>
        <dbReference type="EMBL" id="EFI95608.1"/>
    </source>
</evidence>
<dbReference type="HOGENOM" id="CLU_2028080_0_0_1"/>
<reference evidence="1 2" key="1">
    <citation type="journal article" date="2010" name="Nat. Biotechnol.">
        <title>Genome sequence of the model mushroom Schizophyllum commune.</title>
        <authorList>
            <person name="Ohm R.A."/>
            <person name="de Jong J.F."/>
            <person name="Lugones L.G."/>
            <person name="Aerts A."/>
            <person name="Kothe E."/>
            <person name="Stajich J.E."/>
            <person name="de Vries R.P."/>
            <person name="Record E."/>
            <person name="Levasseur A."/>
            <person name="Baker S.E."/>
            <person name="Bartholomew K.A."/>
            <person name="Coutinho P.M."/>
            <person name="Erdmann S."/>
            <person name="Fowler T.J."/>
            <person name="Gathman A.C."/>
            <person name="Lombard V."/>
            <person name="Henrissat B."/>
            <person name="Knabe N."/>
            <person name="Kuees U."/>
            <person name="Lilly W.W."/>
            <person name="Lindquist E."/>
            <person name="Lucas S."/>
            <person name="Magnuson J.K."/>
            <person name="Piumi F."/>
            <person name="Raudaskoski M."/>
            <person name="Salamov A."/>
            <person name="Schmutz J."/>
            <person name="Schwarze F.W.M.R."/>
            <person name="vanKuyk P.A."/>
            <person name="Horton J.S."/>
            <person name="Grigoriev I.V."/>
            <person name="Woesten H.A.B."/>
        </authorList>
    </citation>
    <scope>NUCLEOTIDE SEQUENCE [LARGE SCALE GENOMIC DNA]</scope>
    <source>
        <strain evidence="2">H4-8 / FGSC 9210</strain>
    </source>
</reference>